<dbReference type="Proteomes" id="UP001620460">
    <property type="component" value="Unassembled WGS sequence"/>
</dbReference>
<dbReference type="RefSeq" id="WP_404631773.1">
    <property type="nucleotide sequence ID" value="NZ_JADIKM010000002.1"/>
</dbReference>
<organism evidence="2 3">
    <name type="scientific">Dyella ginsengisoli</name>
    <dbReference type="NCBI Taxonomy" id="363848"/>
    <lineage>
        <taxon>Bacteria</taxon>
        <taxon>Pseudomonadati</taxon>
        <taxon>Pseudomonadota</taxon>
        <taxon>Gammaproteobacteria</taxon>
        <taxon>Lysobacterales</taxon>
        <taxon>Rhodanobacteraceae</taxon>
        <taxon>Dyella</taxon>
    </lineage>
</organism>
<dbReference type="PROSITE" id="PS51257">
    <property type="entry name" value="PROKAR_LIPOPROTEIN"/>
    <property type="match status" value="1"/>
</dbReference>
<dbReference type="Pfam" id="PF00174">
    <property type="entry name" value="Oxidored_molyb"/>
    <property type="match status" value="1"/>
</dbReference>
<name>A0ABW8JRW5_9GAMM</name>
<dbReference type="PANTHER" id="PTHR43032">
    <property type="entry name" value="PROTEIN-METHIONINE-SULFOXIDE REDUCTASE"/>
    <property type="match status" value="1"/>
</dbReference>
<accession>A0ABW8JRW5</accession>
<sequence>MTDRRSFIRMAIMGTAGIIVAGCDRISQSDWGPKVLNKAQGLNRRVQALLAPSSAMAKEYTEADLSPVFRSNGTAMPTTEAYQALLANGFRDYRLQVGGLVDRPLSFSIDDLKQIEQVAQITRHDCVEGWSAIGKWHGVRLSHVLDQVGVKSNARYVVFHCYDEMDPGEPYYESVDIPEARHPQTLLAWGLNDQPLPIKNGAPLRLRVSRQLGYKQAKYIARIELVDSFAHIAGGNGGYWEDYGYEWYAGI</sequence>
<gene>
    <name evidence="2" type="ORF">ISP17_07745</name>
</gene>
<evidence type="ECO:0000259" key="1">
    <source>
        <dbReference type="Pfam" id="PF00174"/>
    </source>
</evidence>
<dbReference type="CDD" id="cd02108">
    <property type="entry name" value="bact_SO_family_Moco"/>
    <property type="match status" value="1"/>
</dbReference>
<proteinExistence type="predicted"/>
<protein>
    <submittedName>
        <fullName evidence="2">Molybdopterin-binding protein</fullName>
    </submittedName>
</protein>
<dbReference type="SUPFAM" id="SSF56524">
    <property type="entry name" value="Oxidoreductase molybdopterin-binding domain"/>
    <property type="match status" value="1"/>
</dbReference>
<feature type="domain" description="Oxidoreductase molybdopterin-binding" evidence="1">
    <location>
        <begin position="91"/>
        <end position="227"/>
    </location>
</feature>
<keyword evidence="3" id="KW-1185">Reference proteome</keyword>
<dbReference type="Gene3D" id="3.90.420.10">
    <property type="entry name" value="Oxidoreductase, molybdopterin-binding domain"/>
    <property type="match status" value="1"/>
</dbReference>
<dbReference type="PANTHER" id="PTHR43032:SF2">
    <property type="entry name" value="BLL0505 PROTEIN"/>
    <property type="match status" value="1"/>
</dbReference>
<dbReference type="InterPro" id="IPR036374">
    <property type="entry name" value="OxRdtase_Mopterin-bd_sf"/>
</dbReference>
<reference evidence="2 3" key="1">
    <citation type="submission" date="2020-10" db="EMBL/GenBank/DDBJ databases">
        <title>Phylogeny of dyella-like bacteria.</title>
        <authorList>
            <person name="Fu J."/>
        </authorList>
    </citation>
    <scope>NUCLEOTIDE SEQUENCE [LARGE SCALE GENOMIC DNA]</scope>
    <source>
        <strain evidence="2 3">Gsoil3046</strain>
    </source>
</reference>
<evidence type="ECO:0000313" key="2">
    <source>
        <dbReference type="EMBL" id="MFK2903852.1"/>
    </source>
</evidence>
<evidence type="ECO:0000313" key="3">
    <source>
        <dbReference type="Proteomes" id="UP001620460"/>
    </source>
</evidence>
<comment type="caution">
    <text evidence="2">The sequence shown here is derived from an EMBL/GenBank/DDBJ whole genome shotgun (WGS) entry which is preliminary data.</text>
</comment>
<dbReference type="InterPro" id="IPR000572">
    <property type="entry name" value="OxRdtase_Mopterin-bd_dom"/>
</dbReference>
<dbReference type="EMBL" id="JADIKM010000002">
    <property type="protein sequence ID" value="MFK2903852.1"/>
    <property type="molecule type" value="Genomic_DNA"/>
</dbReference>